<protein>
    <submittedName>
        <fullName evidence="2">Uncharacterized protein</fullName>
    </submittedName>
</protein>
<evidence type="ECO:0000313" key="3">
    <source>
        <dbReference type="Proteomes" id="UP000035579"/>
    </source>
</evidence>
<name>A0AAC8QGM7_9BACT</name>
<accession>A0AAC8QGM7</accession>
<proteinExistence type="predicted"/>
<dbReference type="AlphaFoldDB" id="A0AAC8QGM7"/>
<evidence type="ECO:0000313" key="2">
    <source>
        <dbReference type="EMBL" id="AKJ07133.1"/>
    </source>
</evidence>
<feature type="region of interest" description="Disordered" evidence="1">
    <location>
        <begin position="1"/>
        <end position="38"/>
    </location>
</feature>
<dbReference type="EMBL" id="CP011509">
    <property type="protein sequence ID" value="AKJ07133.1"/>
    <property type="molecule type" value="Genomic_DNA"/>
</dbReference>
<sequence>MLDLVRRQLLRMRGPTGETRHYPRQQLQGGHPRQSVSSRCAHGGLQELALPGMLRPFSMFFQEFPYSRLSGLRALAGF</sequence>
<organism evidence="2 3">
    <name type="scientific">Archangium gephyra</name>
    <dbReference type="NCBI Taxonomy" id="48"/>
    <lineage>
        <taxon>Bacteria</taxon>
        <taxon>Pseudomonadati</taxon>
        <taxon>Myxococcota</taxon>
        <taxon>Myxococcia</taxon>
        <taxon>Myxococcales</taxon>
        <taxon>Cystobacterineae</taxon>
        <taxon>Archangiaceae</taxon>
        <taxon>Archangium</taxon>
    </lineage>
</organism>
<dbReference type="Proteomes" id="UP000035579">
    <property type="component" value="Chromosome"/>
</dbReference>
<evidence type="ECO:0000256" key="1">
    <source>
        <dbReference type="SAM" id="MobiDB-lite"/>
    </source>
</evidence>
<dbReference type="KEGG" id="age:AA314_08759"/>
<gene>
    <name evidence="2" type="ORF">AA314_08759</name>
</gene>
<reference evidence="2 3" key="1">
    <citation type="submission" date="2015-05" db="EMBL/GenBank/DDBJ databases">
        <title>Genome assembly of Archangium gephyra DSM 2261.</title>
        <authorList>
            <person name="Sharma G."/>
            <person name="Subramanian S."/>
        </authorList>
    </citation>
    <scope>NUCLEOTIDE SEQUENCE [LARGE SCALE GENOMIC DNA]</scope>
    <source>
        <strain evidence="2 3">DSM 2261</strain>
    </source>
</reference>